<name>A0A212KHE0_9DELT</name>
<dbReference type="InterPro" id="IPR023153">
    <property type="entry name" value="DarP_sf"/>
</dbReference>
<evidence type="ECO:0000313" key="6">
    <source>
        <dbReference type="EMBL" id="SBW11156.1"/>
    </source>
</evidence>
<feature type="compositionally biased region" description="Basic and acidic residues" evidence="5">
    <location>
        <begin position="1"/>
        <end position="10"/>
    </location>
</feature>
<dbReference type="EMBL" id="FLUQ01000007">
    <property type="protein sequence ID" value="SBW11156.1"/>
    <property type="molecule type" value="Genomic_DNA"/>
</dbReference>
<dbReference type="CDD" id="cd16331">
    <property type="entry name" value="YjgA-like"/>
    <property type="match status" value="1"/>
</dbReference>
<keyword evidence="2" id="KW-0690">Ribosome biogenesis</keyword>
<evidence type="ECO:0000256" key="5">
    <source>
        <dbReference type="SAM" id="MobiDB-lite"/>
    </source>
</evidence>
<gene>
    <name evidence="6" type="ORF">KL86DPRO_70189</name>
</gene>
<sequence>MHDERDDTYKSRSQKKRESTAVQRTGTALAALSKGDLETLGLPPDLLQAVLDWQKFPGHETKRRQMQYIGRIMRDMDLAAIEEQLEERLAPGRAETQALHAIEELRDRLVNAEGSALETELAALAARYPGAPVPRLRHCSETARHERAGKKPPKAYRELFRLLRDMAAQTEE</sequence>
<evidence type="ECO:0000256" key="2">
    <source>
        <dbReference type="ARBA" id="ARBA00022517"/>
    </source>
</evidence>
<dbReference type="SUPFAM" id="SSF158710">
    <property type="entry name" value="PSPTO4464-like"/>
    <property type="match status" value="1"/>
</dbReference>
<keyword evidence="3" id="KW-0699">rRNA-binding</keyword>
<dbReference type="GO" id="GO:0005829">
    <property type="term" value="C:cytosol"/>
    <property type="evidence" value="ECO:0007669"/>
    <property type="project" value="TreeGrafter"/>
</dbReference>
<dbReference type="GO" id="GO:0019843">
    <property type="term" value="F:rRNA binding"/>
    <property type="evidence" value="ECO:0007669"/>
    <property type="project" value="UniProtKB-KW"/>
</dbReference>
<proteinExistence type="predicted"/>
<dbReference type="AlphaFoldDB" id="A0A212KHE0"/>
<dbReference type="GO" id="GO:0042254">
    <property type="term" value="P:ribosome biogenesis"/>
    <property type="evidence" value="ECO:0007669"/>
    <property type="project" value="UniProtKB-KW"/>
</dbReference>
<evidence type="ECO:0008006" key="7">
    <source>
        <dbReference type="Google" id="ProtNLM"/>
    </source>
</evidence>
<reference evidence="6" key="1">
    <citation type="submission" date="2016-04" db="EMBL/GenBank/DDBJ databases">
        <authorList>
            <person name="Evans L.H."/>
            <person name="Alamgir A."/>
            <person name="Owens N."/>
            <person name="Weber N.D."/>
            <person name="Virtaneva K."/>
            <person name="Barbian K."/>
            <person name="Babar A."/>
            <person name="Rosenke K."/>
        </authorList>
    </citation>
    <scope>NUCLEOTIDE SEQUENCE</scope>
    <source>
        <strain evidence="6">86</strain>
    </source>
</reference>
<keyword evidence="1" id="KW-0963">Cytoplasm</keyword>
<feature type="region of interest" description="Disordered" evidence="5">
    <location>
        <begin position="1"/>
        <end position="27"/>
    </location>
</feature>
<dbReference type="InterPro" id="IPR006839">
    <property type="entry name" value="DarP"/>
</dbReference>
<evidence type="ECO:0000256" key="4">
    <source>
        <dbReference type="ARBA" id="ARBA00022884"/>
    </source>
</evidence>
<evidence type="ECO:0000256" key="1">
    <source>
        <dbReference type="ARBA" id="ARBA00022490"/>
    </source>
</evidence>
<protein>
    <recommendedName>
        <fullName evidence="7">Ribosome-associated protein</fullName>
    </recommendedName>
</protein>
<evidence type="ECO:0000256" key="3">
    <source>
        <dbReference type="ARBA" id="ARBA00022730"/>
    </source>
</evidence>
<dbReference type="Gene3D" id="1.10.60.30">
    <property type="entry name" value="PSPTO4464-like domains"/>
    <property type="match status" value="2"/>
</dbReference>
<dbReference type="PIRSF" id="PIRSF016183">
    <property type="entry name" value="UCP016183"/>
    <property type="match status" value="1"/>
</dbReference>
<dbReference type="NCBIfam" id="NF003593">
    <property type="entry name" value="PRK05255.1-1"/>
    <property type="match status" value="1"/>
</dbReference>
<dbReference type="Pfam" id="PF04751">
    <property type="entry name" value="DarP"/>
    <property type="match status" value="1"/>
</dbReference>
<dbReference type="PANTHER" id="PTHR38101:SF1">
    <property type="entry name" value="UPF0307 PROTEIN YJGA"/>
    <property type="match status" value="1"/>
</dbReference>
<keyword evidence="4" id="KW-0694">RNA-binding</keyword>
<accession>A0A212KHE0</accession>
<dbReference type="PANTHER" id="PTHR38101">
    <property type="entry name" value="UPF0307 PROTEIN YJGA"/>
    <property type="match status" value="1"/>
</dbReference>
<organism evidence="6">
    <name type="scientific">uncultured delta proteobacterium</name>
    <dbReference type="NCBI Taxonomy" id="34034"/>
    <lineage>
        <taxon>Bacteria</taxon>
        <taxon>Deltaproteobacteria</taxon>
        <taxon>environmental samples</taxon>
    </lineage>
</organism>